<dbReference type="SUPFAM" id="SSF53850">
    <property type="entry name" value="Periplasmic binding protein-like II"/>
    <property type="match status" value="1"/>
</dbReference>
<keyword evidence="5" id="KW-0472">Membrane</keyword>
<proteinExistence type="predicted"/>
<dbReference type="EnsemblMetazoa" id="PPAI013213-RA">
    <property type="protein sequence ID" value="PPAI013213-PA"/>
    <property type="gene ID" value="PPAI013213"/>
</dbReference>
<evidence type="ECO:0000256" key="7">
    <source>
        <dbReference type="ARBA" id="ARBA00023180"/>
    </source>
</evidence>
<dbReference type="VEuPathDB" id="VectorBase:PPAI013213"/>
<evidence type="ECO:0000256" key="6">
    <source>
        <dbReference type="ARBA" id="ARBA00023170"/>
    </source>
</evidence>
<dbReference type="EMBL" id="AJVK01020616">
    <property type="status" value="NOT_ANNOTATED_CDS"/>
    <property type="molecule type" value="Genomic_DNA"/>
</dbReference>
<keyword evidence="9" id="KW-1185">Reference proteome</keyword>
<dbReference type="AlphaFoldDB" id="A0A3F2ZEE7"/>
<evidence type="ECO:0000256" key="5">
    <source>
        <dbReference type="ARBA" id="ARBA00023136"/>
    </source>
</evidence>
<evidence type="ECO:0000313" key="9">
    <source>
        <dbReference type="Proteomes" id="UP000092462"/>
    </source>
</evidence>
<keyword evidence="2" id="KW-1003">Cell membrane</keyword>
<name>A0A3F2ZEE7_PHLPP</name>
<dbReference type="GO" id="GO:0005886">
    <property type="term" value="C:plasma membrane"/>
    <property type="evidence" value="ECO:0007669"/>
    <property type="project" value="UniProtKB-SubCell"/>
</dbReference>
<reference evidence="8" key="1">
    <citation type="submission" date="2022-08" db="UniProtKB">
        <authorList>
            <consortium name="EnsemblMetazoa"/>
        </authorList>
    </citation>
    <scope>IDENTIFICATION</scope>
    <source>
        <strain evidence="8">Israel</strain>
    </source>
</reference>
<keyword evidence="6" id="KW-0675">Receptor</keyword>
<evidence type="ECO:0000256" key="2">
    <source>
        <dbReference type="ARBA" id="ARBA00022475"/>
    </source>
</evidence>
<dbReference type="Proteomes" id="UP000092462">
    <property type="component" value="Unassembled WGS sequence"/>
</dbReference>
<dbReference type="EMBL" id="AJVK01020617">
    <property type="status" value="NOT_ANNOTATED_CDS"/>
    <property type="molecule type" value="Genomic_DNA"/>
</dbReference>
<dbReference type="Gene3D" id="3.40.190.10">
    <property type="entry name" value="Periplasmic binding protein-like II"/>
    <property type="match status" value="1"/>
</dbReference>
<dbReference type="PANTHER" id="PTHR42643:SF30">
    <property type="entry name" value="IONOTROPIC RECEPTOR 40A-RELATED"/>
    <property type="match status" value="1"/>
</dbReference>
<evidence type="ECO:0000313" key="8">
    <source>
        <dbReference type="EnsemblMetazoa" id="PPAI013213-PA"/>
    </source>
</evidence>
<protein>
    <submittedName>
        <fullName evidence="8">Uncharacterized protein</fullName>
    </submittedName>
</protein>
<dbReference type="PANTHER" id="PTHR42643">
    <property type="entry name" value="IONOTROPIC RECEPTOR 20A-RELATED"/>
    <property type="match status" value="1"/>
</dbReference>
<evidence type="ECO:0000256" key="4">
    <source>
        <dbReference type="ARBA" id="ARBA00022989"/>
    </source>
</evidence>
<keyword evidence="3" id="KW-0812">Transmembrane</keyword>
<accession>A0A3F2ZEE7</accession>
<evidence type="ECO:0000256" key="3">
    <source>
        <dbReference type="ARBA" id="ARBA00022692"/>
    </source>
</evidence>
<keyword evidence="7" id="KW-0325">Glycoprotein</keyword>
<comment type="subcellular location">
    <subcellularLocation>
        <location evidence="1">Cell membrane</location>
        <topology evidence="1">Multi-pass membrane protein</topology>
    </subcellularLocation>
</comment>
<dbReference type="InterPro" id="IPR052192">
    <property type="entry name" value="Insect_Ionotropic_Sensory_Rcpt"/>
</dbReference>
<keyword evidence="4" id="KW-1133">Transmembrane helix</keyword>
<evidence type="ECO:0000256" key="1">
    <source>
        <dbReference type="ARBA" id="ARBA00004651"/>
    </source>
</evidence>
<organism evidence="8 9">
    <name type="scientific">Phlebotomus papatasi</name>
    <name type="common">Sandfly</name>
    <dbReference type="NCBI Taxonomy" id="29031"/>
    <lineage>
        <taxon>Eukaryota</taxon>
        <taxon>Metazoa</taxon>
        <taxon>Ecdysozoa</taxon>
        <taxon>Arthropoda</taxon>
        <taxon>Hexapoda</taxon>
        <taxon>Insecta</taxon>
        <taxon>Pterygota</taxon>
        <taxon>Neoptera</taxon>
        <taxon>Endopterygota</taxon>
        <taxon>Diptera</taxon>
        <taxon>Nematocera</taxon>
        <taxon>Psychodoidea</taxon>
        <taxon>Psychodidae</taxon>
        <taxon>Phlebotomus</taxon>
        <taxon>Phlebotomus</taxon>
    </lineage>
</organism>
<sequence>MNLTAVIVATLFTTVLVKAENILIMEDKVAEITAKALQAFFYDQRIVSLILTEEEVTRIPYQKYKTAFYETLNFTIYDFTISNLSSDFRLPGSRLGITPHSNIHSYIVSSAIIFEKHETLHIFFEQNPNAKWAIVATTFIDDETILQFYRIHWNLYKMAYIFVLRSNLTFETFNSPIVNISLMKLEKCDLFLFNPFEINDDGMRGKVTLMDTSNMRTWRDWSKVFFFYRNLTNNLHQYPLKVVVNDDPMLLETKSRTEYTLPDGELITMLMKAMNFSLDRQYFVDGHLGEVLDNGTATGVTGSIEYNKYDFIANSRLMTDLGTNNTIFLYPHLLAESVFIVKKQQPKDKRLTVMPWQNYTYPLNCLHIFIFITSILFLSITEILFQWKHLHTDRMLVIVAESATLMFSFLEEHSITLTKWTRIYQRLFLCGIIMYSMLLTGVFKGTIVKELNHPLVSEDPQYASEVINSNKGVIYFISIHSIYRKFANDNDLMMTKLSKRRVDCEWEQCLWDIVKKDVTMLIRDNYAYMEATKFWDNKTGDDLYHIVPEPAITFFSAMTATKGSPYQRKLNELILRCTESGVIQHGITSAQHSLKLTYLRKSFLLLI</sequence>